<gene>
    <name evidence="2" type="ORF">S01H4_40831</name>
</gene>
<comment type="caution">
    <text evidence="2">The sequence shown here is derived from an EMBL/GenBank/DDBJ whole genome shotgun (WGS) entry which is preliminary data.</text>
</comment>
<protein>
    <recommendedName>
        <fullName evidence="1">NAD-dependent epimerase/dehydratase domain-containing protein</fullName>
    </recommendedName>
</protein>
<evidence type="ECO:0000259" key="1">
    <source>
        <dbReference type="Pfam" id="PF01370"/>
    </source>
</evidence>
<dbReference type="Gene3D" id="3.40.50.720">
    <property type="entry name" value="NAD(P)-binding Rossmann-like Domain"/>
    <property type="match status" value="1"/>
</dbReference>
<accession>X1CDU8</accession>
<evidence type="ECO:0000313" key="2">
    <source>
        <dbReference type="EMBL" id="GAG94433.1"/>
    </source>
</evidence>
<dbReference type="AlphaFoldDB" id="X1CDU8"/>
<proteinExistence type="predicted"/>
<dbReference type="Pfam" id="PF01370">
    <property type="entry name" value="Epimerase"/>
    <property type="match status" value="1"/>
</dbReference>
<feature type="non-terminal residue" evidence="2">
    <location>
        <position position="1"/>
    </location>
</feature>
<dbReference type="EMBL" id="BART01022279">
    <property type="protein sequence ID" value="GAG94433.1"/>
    <property type="molecule type" value="Genomic_DNA"/>
</dbReference>
<dbReference type="InterPro" id="IPR036291">
    <property type="entry name" value="NAD(P)-bd_dom_sf"/>
</dbReference>
<name>X1CDU8_9ZZZZ</name>
<feature type="domain" description="NAD-dependent epimerase/dehydratase" evidence="1">
    <location>
        <begin position="7"/>
        <end position="66"/>
    </location>
</feature>
<dbReference type="SUPFAM" id="SSF51735">
    <property type="entry name" value="NAD(P)-binding Rossmann-fold domains"/>
    <property type="match status" value="1"/>
</dbReference>
<reference evidence="2" key="1">
    <citation type="journal article" date="2014" name="Front. Microbiol.">
        <title>High frequency of phylogenetically diverse reductive dehalogenase-homologous genes in deep subseafloor sedimentary metagenomes.</title>
        <authorList>
            <person name="Kawai M."/>
            <person name="Futagami T."/>
            <person name="Toyoda A."/>
            <person name="Takaki Y."/>
            <person name="Nishi S."/>
            <person name="Hori S."/>
            <person name="Arai W."/>
            <person name="Tsubouchi T."/>
            <person name="Morono Y."/>
            <person name="Uchiyama I."/>
            <person name="Ito T."/>
            <person name="Fujiyama A."/>
            <person name="Inagaki F."/>
            <person name="Takami H."/>
        </authorList>
    </citation>
    <scope>NUCLEOTIDE SEQUENCE</scope>
    <source>
        <strain evidence="2">Expedition CK06-06</strain>
    </source>
</reference>
<dbReference type="InterPro" id="IPR001509">
    <property type="entry name" value="Epimerase_deHydtase"/>
</dbReference>
<organism evidence="2">
    <name type="scientific">marine sediment metagenome</name>
    <dbReference type="NCBI Taxonomy" id="412755"/>
    <lineage>
        <taxon>unclassified sequences</taxon>
        <taxon>metagenomes</taxon>
        <taxon>ecological metagenomes</taxon>
    </lineage>
</organism>
<sequence>TAYTWEINPYGRSKIKNEQDIAGYVERYGLSAIILKPSVVMGEEDRPYKGHFGQFILMVVKLHRGPEQVRRVVERALWLPLLRPEFRVPGNPPAVLNLVRIGDVIQALVNIEKPGTYWIVNDSPPTLQELGDWVGEIIGVNIRFLTEKFKPSVIEYIFQRKGAAFLPYLRGDSFTHLASIKATSVDREFIQNTTRSLLA</sequence>